<feature type="transmembrane region" description="Helical" evidence="1">
    <location>
        <begin position="236"/>
        <end position="259"/>
    </location>
</feature>
<accession>A0ABT6YAY6</accession>
<reference evidence="2 3" key="1">
    <citation type="submission" date="2023-05" db="EMBL/GenBank/DDBJ databases">
        <title>Novel species of genus Flectobacillus isolated from stream in China.</title>
        <authorList>
            <person name="Lu H."/>
        </authorList>
    </citation>
    <scope>NUCLEOTIDE SEQUENCE [LARGE SCALE GENOMIC DNA]</scope>
    <source>
        <strain evidence="2 3">KCTC 42575</strain>
    </source>
</reference>
<keyword evidence="3" id="KW-1185">Reference proteome</keyword>
<organism evidence="2 3">
    <name type="scientific">Flectobacillus roseus</name>
    <dbReference type="NCBI Taxonomy" id="502259"/>
    <lineage>
        <taxon>Bacteria</taxon>
        <taxon>Pseudomonadati</taxon>
        <taxon>Bacteroidota</taxon>
        <taxon>Cytophagia</taxon>
        <taxon>Cytophagales</taxon>
        <taxon>Flectobacillaceae</taxon>
        <taxon>Flectobacillus</taxon>
    </lineage>
</organism>
<feature type="transmembrane region" description="Helical" evidence="1">
    <location>
        <begin position="84"/>
        <end position="102"/>
    </location>
</feature>
<evidence type="ECO:0000313" key="3">
    <source>
        <dbReference type="Proteomes" id="UP001236507"/>
    </source>
</evidence>
<evidence type="ECO:0000313" key="2">
    <source>
        <dbReference type="EMBL" id="MDI9860749.1"/>
    </source>
</evidence>
<comment type="caution">
    <text evidence="2">The sequence shown here is derived from an EMBL/GenBank/DDBJ whole genome shotgun (WGS) entry which is preliminary data.</text>
</comment>
<keyword evidence="1" id="KW-1133">Transmembrane helix</keyword>
<keyword evidence="1" id="KW-0812">Transmembrane</keyword>
<evidence type="ECO:0000256" key="1">
    <source>
        <dbReference type="SAM" id="Phobius"/>
    </source>
</evidence>
<name>A0ABT6YAY6_9BACT</name>
<dbReference type="RefSeq" id="WP_283345365.1">
    <property type="nucleotide sequence ID" value="NZ_JASHIF010000012.1"/>
</dbReference>
<sequence>MSHSHELIHCKNCQNEYHGHYCPNCGQKATTKRLVFNDIFSELLNAFTYFNRGLLYTLKMMSTRPGHSVREYVQGKRVNHFHPVNYLLLIGGVATWIYIHYWDDLFNMGIMFQNMKSKEQKAVMPFVKKALHFAFENYTYQLMFSIILYGFFSIKILGKERYNWVEGIVLHLFVLSHSELIKLLLFPFLFFLKNSIVGFYVQSMISSLISMVYMIWAYKQFFEEKSTWSAIGKTLLSIFAAAIVIAVISGFGGFFISLFGDKAALINAVTGGK</sequence>
<keyword evidence="1" id="KW-0472">Membrane</keyword>
<feature type="transmembrane region" description="Helical" evidence="1">
    <location>
        <begin position="169"/>
        <end position="191"/>
    </location>
</feature>
<feature type="transmembrane region" description="Helical" evidence="1">
    <location>
        <begin position="197"/>
        <end position="216"/>
    </location>
</feature>
<dbReference type="Pfam" id="PF12412">
    <property type="entry name" value="DUF3667"/>
    <property type="match status" value="1"/>
</dbReference>
<protein>
    <submittedName>
        <fullName evidence="2">DUF3667 domain-containing protein</fullName>
    </submittedName>
</protein>
<gene>
    <name evidence="2" type="ORF">QM524_16150</name>
</gene>
<dbReference type="Proteomes" id="UP001236507">
    <property type="component" value="Unassembled WGS sequence"/>
</dbReference>
<dbReference type="InterPro" id="IPR022134">
    <property type="entry name" value="DUF3667"/>
</dbReference>
<proteinExistence type="predicted"/>
<dbReference type="EMBL" id="JASHIF010000012">
    <property type="protein sequence ID" value="MDI9860749.1"/>
    <property type="molecule type" value="Genomic_DNA"/>
</dbReference>
<feature type="transmembrane region" description="Helical" evidence="1">
    <location>
        <begin position="138"/>
        <end position="157"/>
    </location>
</feature>